<dbReference type="SMART" id="SM00382">
    <property type="entry name" value="AAA"/>
    <property type="match status" value="1"/>
</dbReference>
<feature type="compositionally biased region" description="Acidic residues" evidence="11">
    <location>
        <begin position="942"/>
        <end position="959"/>
    </location>
</feature>
<feature type="compositionally biased region" description="Basic and acidic residues" evidence="11">
    <location>
        <begin position="228"/>
        <end position="250"/>
    </location>
</feature>
<evidence type="ECO:0000313" key="14">
    <source>
        <dbReference type="Proteomes" id="UP000184267"/>
    </source>
</evidence>
<evidence type="ECO:0000256" key="1">
    <source>
        <dbReference type="ARBA" id="ARBA00004123"/>
    </source>
</evidence>
<dbReference type="GO" id="GO:0016887">
    <property type="term" value="F:ATP hydrolysis activity"/>
    <property type="evidence" value="ECO:0007669"/>
    <property type="project" value="InterPro"/>
</dbReference>
<comment type="caution">
    <text evidence="13">The sequence shown here is derived from an EMBL/GenBank/DDBJ whole genome shotgun (WGS) entry which is preliminary data.</text>
</comment>
<gene>
    <name evidence="13" type="ORF">TRAPUB_4858</name>
</gene>
<feature type="compositionally biased region" description="Basic and acidic residues" evidence="11">
    <location>
        <begin position="205"/>
        <end position="214"/>
    </location>
</feature>
<dbReference type="SUPFAM" id="SSF48019">
    <property type="entry name" value="post-AAA+ oligomerization domain-like"/>
    <property type="match status" value="1"/>
</dbReference>
<dbReference type="Pfam" id="PF08519">
    <property type="entry name" value="RFC1"/>
    <property type="match status" value="1"/>
</dbReference>
<protein>
    <recommendedName>
        <fullName evidence="3 10">Replication factor C subunit 1</fullName>
    </recommendedName>
</protein>
<dbReference type="CDD" id="cd00009">
    <property type="entry name" value="AAA"/>
    <property type="match status" value="1"/>
</dbReference>
<evidence type="ECO:0000259" key="12">
    <source>
        <dbReference type="PROSITE" id="PS50172"/>
    </source>
</evidence>
<name>A0A1M2VA24_TRAPU</name>
<dbReference type="Pfam" id="PF00533">
    <property type="entry name" value="BRCT"/>
    <property type="match status" value="1"/>
</dbReference>
<dbReference type="PROSITE" id="PS50172">
    <property type="entry name" value="BRCT"/>
    <property type="match status" value="1"/>
</dbReference>
<comment type="similarity">
    <text evidence="2 10">Belongs to the activator 1 large subunit family.</text>
</comment>
<dbReference type="SMART" id="SM00292">
    <property type="entry name" value="BRCT"/>
    <property type="match status" value="1"/>
</dbReference>
<dbReference type="InterPro" id="IPR027417">
    <property type="entry name" value="P-loop_NTPase"/>
</dbReference>
<dbReference type="CDD" id="cd18140">
    <property type="entry name" value="HLD_clamp_RFC"/>
    <property type="match status" value="1"/>
</dbReference>
<keyword evidence="5 10" id="KW-0235">DNA replication</keyword>
<dbReference type="STRING" id="154538.A0A1M2VA24"/>
<dbReference type="Gene3D" id="1.20.272.10">
    <property type="match status" value="1"/>
</dbReference>
<evidence type="ECO:0000256" key="6">
    <source>
        <dbReference type="ARBA" id="ARBA00022741"/>
    </source>
</evidence>
<dbReference type="Pfam" id="PF00004">
    <property type="entry name" value="AAA"/>
    <property type="match status" value="1"/>
</dbReference>
<keyword evidence="9 10" id="KW-0539">Nucleus</keyword>
<comment type="subcellular location">
    <subcellularLocation>
        <location evidence="1 10">Nucleus</location>
    </subcellularLocation>
</comment>
<evidence type="ECO:0000256" key="7">
    <source>
        <dbReference type="ARBA" id="ARBA00022840"/>
    </source>
</evidence>
<feature type="region of interest" description="Disordered" evidence="11">
    <location>
        <begin position="933"/>
        <end position="1000"/>
    </location>
</feature>
<dbReference type="GO" id="GO:0003689">
    <property type="term" value="F:DNA clamp loader activity"/>
    <property type="evidence" value="ECO:0007669"/>
    <property type="project" value="UniProtKB-UniRule"/>
</dbReference>
<keyword evidence="14" id="KW-1185">Reference proteome</keyword>
<evidence type="ECO:0000313" key="13">
    <source>
        <dbReference type="EMBL" id="OJT04402.1"/>
    </source>
</evidence>
<dbReference type="OMA" id="LICNERN"/>
<dbReference type="PANTHER" id="PTHR23389">
    <property type="entry name" value="CHROMOSOME TRANSMISSION FIDELITY FACTOR 18"/>
    <property type="match status" value="1"/>
</dbReference>
<dbReference type="Proteomes" id="UP000184267">
    <property type="component" value="Unassembled WGS sequence"/>
</dbReference>
<dbReference type="Gene3D" id="3.40.50.300">
    <property type="entry name" value="P-loop containing nucleotide triphosphate hydrolases"/>
    <property type="match status" value="1"/>
</dbReference>
<organism evidence="13 14">
    <name type="scientific">Trametes pubescens</name>
    <name type="common">White-rot fungus</name>
    <dbReference type="NCBI Taxonomy" id="154538"/>
    <lineage>
        <taxon>Eukaryota</taxon>
        <taxon>Fungi</taxon>
        <taxon>Dikarya</taxon>
        <taxon>Basidiomycota</taxon>
        <taxon>Agaricomycotina</taxon>
        <taxon>Agaricomycetes</taxon>
        <taxon>Polyporales</taxon>
        <taxon>Polyporaceae</taxon>
        <taxon>Trametes</taxon>
    </lineage>
</organism>
<keyword evidence="8" id="KW-0238">DNA-binding</keyword>
<feature type="compositionally biased region" description="Basic and acidic residues" evidence="11">
    <location>
        <begin position="390"/>
        <end position="408"/>
    </location>
</feature>
<feature type="region of interest" description="Disordered" evidence="11">
    <location>
        <begin position="1"/>
        <end position="264"/>
    </location>
</feature>
<dbReference type="InterPro" id="IPR003593">
    <property type="entry name" value="AAA+_ATPase"/>
</dbReference>
<feature type="compositionally biased region" description="Low complexity" evidence="11">
    <location>
        <begin position="129"/>
        <end position="146"/>
    </location>
</feature>
<dbReference type="InterPro" id="IPR013725">
    <property type="entry name" value="DNA_replication_fac_RFC1_C"/>
</dbReference>
<feature type="compositionally biased region" description="Low complexity" evidence="11">
    <location>
        <begin position="24"/>
        <end position="40"/>
    </location>
</feature>
<feature type="compositionally biased region" description="Basic and acidic residues" evidence="11">
    <location>
        <begin position="147"/>
        <end position="156"/>
    </location>
</feature>
<dbReference type="FunFam" id="3.40.50.300:FF:000395">
    <property type="entry name" value="Replication factor C subunit 1"/>
    <property type="match status" value="1"/>
</dbReference>
<feature type="compositionally biased region" description="Low complexity" evidence="11">
    <location>
        <begin position="162"/>
        <end position="171"/>
    </location>
</feature>
<dbReference type="GO" id="GO:0005524">
    <property type="term" value="F:ATP binding"/>
    <property type="evidence" value="ECO:0007669"/>
    <property type="project" value="UniProtKB-UniRule"/>
</dbReference>
<keyword evidence="6 10" id="KW-0547">Nucleotide-binding</keyword>
<dbReference type="Gene3D" id="1.10.8.60">
    <property type="match status" value="1"/>
</dbReference>
<dbReference type="Gene3D" id="3.40.50.10190">
    <property type="entry name" value="BRCT domain"/>
    <property type="match status" value="1"/>
</dbReference>
<dbReference type="SUPFAM" id="SSF52113">
    <property type="entry name" value="BRCT domain"/>
    <property type="match status" value="1"/>
</dbReference>
<dbReference type="GO" id="GO:0005663">
    <property type="term" value="C:DNA replication factor C complex"/>
    <property type="evidence" value="ECO:0007669"/>
    <property type="project" value="InterPro"/>
</dbReference>
<dbReference type="GO" id="GO:0005634">
    <property type="term" value="C:nucleus"/>
    <property type="evidence" value="ECO:0007669"/>
    <property type="project" value="UniProtKB-SubCell"/>
</dbReference>
<reference evidence="13 14" key="1">
    <citation type="submission" date="2016-10" db="EMBL/GenBank/DDBJ databases">
        <title>Genome sequence of the basidiomycete white-rot fungus Trametes pubescens.</title>
        <authorList>
            <person name="Makela M.R."/>
            <person name="Granchi Z."/>
            <person name="Peng M."/>
            <person name="De Vries R.P."/>
            <person name="Grigoriev I."/>
            <person name="Riley R."/>
            <person name="Hilden K."/>
        </authorList>
    </citation>
    <scope>NUCLEOTIDE SEQUENCE [LARGE SCALE GENOMIC DNA]</scope>
    <source>
        <strain evidence="13 14">FBCC735</strain>
    </source>
</reference>
<keyword evidence="7 10" id="KW-0067">ATP-binding</keyword>
<dbReference type="Pfam" id="PF25361">
    <property type="entry name" value="AAA_lid_RFC1"/>
    <property type="match status" value="1"/>
</dbReference>
<dbReference type="OrthoDB" id="446168at2759"/>
<proteinExistence type="inferred from homology"/>
<evidence type="ECO:0000256" key="8">
    <source>
        <dbReference type="ARBA" id="ARBA00023125"/>
    </source>
</evidence>
<evidence type="ECO:0000256" key="2">
    <source>
        <dbReference type="ARBA" id="ARBA00006116"/>
    </source>
</evidence>
<evidence type="ECO:0000256" key="11">
    <source>
        <dbReference type="SAM" id="MobiDB-lite"/>
    </source>
</evidence>
<dbReference type="PANTHER" id="PTHR23389:SF6">
    <property type="entry name" value="REPLICATION FACTOR C SUBUNIT 1"/>
    <property type="match status" value="1"/>
</dbReference>
<dbReference type="InterPro" id="IPR036420">
    <property type="entry name" value="BRCT_dom_sf"/>
</dbReference>
<dbReference type="GO" id="GO:0003677">
    <property type="term" value="F:DNA binding"/>
    <property type="evidence" value="ECO:0007669"/>
    <property type="project" value="UniProtKB-KW"/>
</dbReference>
<dbReference type="FunFam" id="1.10.8.60:FF:000021">
    <property type="entry name" value="Replication factor C subunit 1"/>
    <property type="match status" value="1"/>
</dbReference>
<keyword evidence="4" id="KW-0597">Phosphoprotein</keyword>
<evidence type="ECO:0000256" key="5">
    <source>
        <dbReference type="ARBA" id="ARBA00022705"/>
    </source>
</evidence>
<dbReference type="AlphaFoldDB" id="A0A1M2VA24"/>
<feature type="domain" description="BRCT" evidence="12">
    <location>
        <begin position="292"/>
        <end position="372"/>
    </location>
</feature>
<dbReference type="InterPro" id="IPR003959">
    <property type="entry name" value="ATPase_AAA_core"/>
</dbReference>
<dbReference type="InterPro" id="IPR001357">
    <property type="entry name" value="BRCT_dom"/>
</dbReference>
<evidence type="ECO:0000256" key="10">
    <source>
        <dbReference type="PIRNR" id="PIRNR036578"/>
    </source>
</evidence>
<dbReference type="GO" id="GO:0006281">
    <property type="term" value="P:DNA repair"/>
    <property type="evidence" value="ECO:0007669"/>
    <property type="project" value="InterPro"/>
</dbReference>
<feature type="compositionally biased region" description="Acidic residues" evidence="11">
    <location>
        <begin position="187"/>
        <end position="204"/>
    </location>
</feature>
<evidence type="ECO:0000256" key="4">
    <source>
        <dbReference type="ARBA" id="ARBA00022553"/>
    </source>
</evidence>
<dbReference type="PIRSF" id="PIRSF036578">
    <property type="entry name" value="RFC1"/>
    <property type="match status" value="1"/>
</dbReference>
<dbReference type="InterPro" id="IPR047854">
    <property type="entry name" value="RFC_lid"/>
</dbReference>
<evidence type="ECO:0000256" key="3">
    <source>
        <dbReference type="ARBA" id="ARBA00020401"/>
    </source>
</evidence>
<sequence length="1000" mass="108809">MARKAQAPAKSHGKDIRGFFGGPAAASNSQGASQATNASTETVKAKNTIEISDDEEPNKKPTSPKKPAPTKTAAKPQVHKLKSEEVMEIDDDDDEPIRVQPVKRKKAAIVESSDEEDMARVSPPKKKPAVAAPSASKPRASTSAAKPEPKTKETKPAKQSTPRKVPVPRKAAPARKKAKDDDFIASSDEDEDGGEFKLDDDDDEIVQKGKDKSAAKKKLTPAKTAAKAKSEKADKPAKASEKKHVKEAEQKSTPVETKVEDATAKKPNWYAMKAARAAGPSNPGSKEIPVPKDPNCLAGLSFVFTGELSSLSRDEAVELAKRYGGRVVGQPSSKTSYVILGSDAGPSKLKAIEKNKLKTLDEDGFLNLIATRVVDERALDDKTRKKIEKEKEAIRDSAKEMDRREKQAAKQTVGTGAKPAPINQLWTQRYAPQTLKEICGNKGQVEKLQDWLGSWSGSLQSGFKKPGKNGMNVYRAVMMTGPPGIGKTTSAHLCAKLAGFTPIELNASDARSKKLVENSTNIMNASLDGWMHGGHATNAVGMTITDKSCLIMDEVDGMSAGDRGGVGALCALIKKTRIPIICIANDRGAQKLKPLVNVTFNLSYKRPEPAAIRSRILSIAFKEKLKIPANVIDQLVQGAQSDIRQVLNMLSTWKLSSSTMDFDEGKTLAKMNEKYSVMTPFGVINKMLGPQMFSPTSRETLGDKIELYFHDPSFVPLFIQENYLKTQPSRIRNTDGPEKTLKHLELMYKAAESLSDGDIVDSLIHGPNQYWSLMPLHAVCSTVRPASFLYGMGAGYGGPNAMSFPQWLGQNSKQNKLSRQLTDVQARMRLKVSGDKAEIRQSYLPSLFPHVVQPLMEKGASAVDDVIETMDEYFLTREDWDTIVELGVDERADAHVLKKISTATKTSFTKKYNSRDHPIAFHKAETLGKVPKKLASAGPAPDLEEAFDMEEDVADEAEEDKANASDDAPENDTLIKKPRGKSKATPAPSKGSKGKAVKKG</sequence>
<dbReference type="SUPFAM" id="SSF52540">
    <property type="entry name" value="P-loop containing nucleoside triphosphate hydrolases"/>
    <property type="match status" value="1"/>
</dbReference>
<dbReference type="InterPro" id="IPR008921">
    <property type="entry name" value="DNA_pol3_clamp-load_cplx_C"/>
</dbReference>
<evidence type="ECO:0000256" key="9">
    <source>
        <dbReference type="ARBA" id="ARBA00023242"/>
    </source>
</evidence>
<dbReference type="FunFam" id="1.20.272.10:FF:000005">
    <property type="entry name" value="Replication factor C subunit 1"/>
    <property type="match status" value="1"/>
</dbReference>
<accession>A0A1M2VA24</accession>
<dbReference type="GO" id="GO:0006271">
    <property type="term" value="P:DNA strand elongation involved in DNA replication"/>
    <property type="evidence" value="ECO:0007669"/>
    <property type="project" value="UniProtKB-ARBA"/>
</dbReference>
<dbReference type="EMBL" id="MNAD01001540">
    <property type="protein sequence ID" value="OJT04402.1"/>
    <property type="molecule type" value="Genomic_DNA"/>
</dbReference>
<dbReference type="InterPro" id="IPR012178">
    <property type="entry name" value="RFC1"/>
</dbReference>
<dbReference type="FunFam" id="3.40.50.10190:FF:000001">
    <property type="entry name" value="Replication factor C subunit 1"/>
    <property type="match status" value="1"/>
</dbReference>
<feature type="compositionally biased region" description="Acidic residues" evidence="11">
    <location>
        <begin position="86"/>
        <end position="95"/>
    </location>
</feature>
<feature type="region of interest" description="Disordered" evidence="11">
    <location>
        <begin position="390"/>
        <end position="418"/>
    </location>
</feature>